<keyword evidence="2" id="KW-1185">Reference proteome</keyword>
<evidence type="ECO:0000313" key="1">
    <source>
        <dbReference type="EMBL" id="MDC8755371.1"/>
    </source>
</evidence>
<comment type="caution">
    <text evidence="1">The sequence shown here is derived from an EMBL/GenBank/DDBJ whole genome shotgun (WGS) entry which is preliminary data.</text>
</comment>
<reference evidence="1 2" key="1">
    <citation type="submission" date="2022-10" db="EMBL/GenBank/DDBJ databases">
        <title>Erythrobacter sp. sf7 Genome sequencing.</title>
        <authorList>
            <person name="Park S."/>
        </authorList>
    </citation>
    <scope>NUCLEOTIDE SEQUENCE [LARGE SCALE GENOMIC DNA]</scope>
    <source>
        <strain evidence="2">sf7</strain>
    </source>
</reference>
<dbReference type="EMBL" id="JAQQXQ010000009">
    <property type="protein sequence ID" value="MDC8755371.1"/>
    <property type="molecule type" value="Genomic_DNA"/>
</dbReference>
<dbReference type="Proteomes" id="UP001216558">
    <property type="component" value="Unassembled WGS sequence"/>
</dbReference>
<accession>A0ABT5JRI6</accession>
<protein>
    <submittedName>
        <fullName evidence="1">Uncharacterized protein</fullName>
    </submittedName>
</protein>
<sequence length="97" mass="11223">MNDVHQIVETAASQDGFKRWQLLRRLDGLFLYEEETFEREIYWVDEDGGERDVAAQSYWAPTHVSGLFDTRERARADAFGTLRWLGDTSTSFETNGS</sequence>
<name>A0ABT5JRI6_9SPHN</name>
<evidence type="ECO:0000313" key="2">
    <source>
        <dbReference type="Proteomes" id="UP001216558"/>
    </source>
</evidence>
<gene>
    <name evidence="1" type="ORF">OIK40_12045</name>
</gene>
<organism evidence="1 2">
    <name type="scientific">Erythrobacter fulvus</name>
    <dbReference type="NCBI Taxonomy" id="2987523"/>
    <lineage>
        <taxon>Bacteria</taxon>
        <taxon>Pseudomonadati</taxon>
        <taxon>Pseudomonadota</taxon>
        <taxon>Alphaproteobacteria</taxon>
        <taxon>Sphingomonadales</taxon>
        <taxon>Erythrobacteraceae</taxon>
        <taxon>Erythrobacter/Porphyrobacter group</taxon>
        <taxon>Erythrobacter</taxon>
    </lineage>
</organism>
<proteinExistence type="predicted"/>